<feature type="transmembrane region" description="Helical" evidence="7">
    <location>
        <begin position="270"/>
        <end position="290"/>
    </location>
</feature>
<comment type="subcellular location">
    <subcellularLocation>
        <location evidence="1">Cell membrane</location>
        <topology evidence="1">Multi-pass membrane protein</topology>
    </subcellularLocation>
</comment>
<feature type="transmembrane region" description="Helical" evidence="7">
    <location>
        <begin position="65"/>
        <end position="88"/>
    </location>
</feature>
<gene>
    <name evidence="9" type="ORF">SM124_18155</name>
</gene>
<feature type="transmembrane region" description="Helical" evidence="7">
    <location>
        <begin position="181"/>
        <end position="200"/>
    </location>
</feature>
<protein>
    <submittedName>
        <fullName evidence="9">DMT family transporter</fullName>
    </submittedName>
</protein>
<dbReference type="InterPro" id="IPR050638">
    <property type="entry name" value="AA-Vitamin_Transporters"/>
</dbReference>
<sequence>MGKGLLYSLLVFLMMVWGFNVTAIKILVMNFPPVFIQGIRVLLAGVVVLILLFKLKKMERVSRKNIIGIFVTALFGVLGHHLCLAVGLTTTTASNAGLILGLIPLSTSIFAMIFLKEALTILKSVGILIALSGVYFVILNGNGPVSGFSIGDLYIFGAVITQAISFILIKKLTNNLDSRQMTGIMLIFGSLMMIGVSFWIDPVESYKLNQPFYVWIILLVSAIFATGLGHMLYNYAIQQLGAGSTAIFINLSTFFSLLGSALFLGEMIVVEQLIGFILIVIGVIFGTGMFDEFIRNRTRRNTTQSMDV</sequence>
<feature type="transmembrane region" description="Helical" evidence="7">
    <location>
        <begin position="212"/>
        <end position="233"/>
    </location>
</feature>
<evidence type="ECO:0000313" key="10">
    <source>
        <dbReference type="Proteomes" id="UP001290455"/>
    </source>
</evidence>
<keyword evidence="5 7" id="KW-1133">Transmembrane helix</keyword>
<dbReference type="Pfam" id="PF00892">
    <property type="entry name" value="EamA"/>
    <property type="match status" value="2"/>
</dbReference>
<keyword evidence="10" id="KW-1185">Reference proteome</keyword>
<keyword evidence="6 7" id="KW-0472">Membrane</keyword>
<reference evidence="9 10" key="1">
    <citation type="submission" date="2023-11" db="EMBL/GenBank/DDBJ databases">
        <title>Bacillus jintuensis, isolated from a mudflat on the Beibu Gulf coast.</title>
        <authorList>
            <person name="Li M."/>
        </authorList>
    </citation>
    <scope>NUCLEOTIDE SEQUENCE [LARGE SCALE GENOMIC DNA]</scope>
    <source>
        <strain evidence="9 10">31A1R</strain>
    </source>
</reference>
<dbReference type="InterPro" id="IPR037185">
    <property type="entry name" value="EmrE-like"/>
</dbReference>
<keyword evidence="4 7" id="KW-0812">Transmembrane</keyword>
<comment type="caution">
    <text evidence="9">The sequence shown here is derived from an EMBL/GenBank/DDBJ whole genome shotgun (WGS) entry which is preliminary data.</text>
</comment>
<evidence type="ECO:0000259" key="8">
    <source>
        <dbReference type="Pfam" id="PF00892"/>
    </source>
</evidence>
<comment type="similarity">
    <text evidence="2">Belongs to the EamA transporter family.</text>
</comment>
<feature type="transmembrane region" description="Helical" evidence="7">
    <location>
        <begin position="121"/>
        <end position="139"/>
    </location>
</feature>
<evidence type="ECO:0000256" key="1">
    <source>
        <dbReference type="ARBA" id="ARBA00004651"/>
    </source>
</evidence>
<feature type="domain" description="EamA" evidence="8">
    <location>
        <begin position="8"/>
        <end position="138"/>
    </location>
</feature>
<dbReference type="RefSeq" id="WP_322447936.1">
    <property type="nucleotide sequence ID" value="NZ_JAXOFX010000015.1"/>
</dbReference>
<evidence type="ECO:0000256" key="7">
    <source>
        <dbReference type="SAM" id="Phobius"/>
    </source>
</evidence>
<proteinExistence type="inferred from homology"/>
<dbReference type="PANTHER" id="PTHR32322">
    <property type="entry name" value="INNER MEMBRANE TRANSPORTER"/>
    <property type="match status" value="1"/>
</dbReference>
<feature type="transmembrane region" description="Helical" evidence="7">
    <location>
        <begin position="94"/>
        <end position="114"/>
    </location>
</feature>
<feature type="transmembrane region" description="Helical" evidence="7">
    <location>
        <begin position="245"/>
        <end position="264"/>
    </location>
</feature>
<feature type="transmembrane region" description="Helical" evidence="7">
    <location>
        <begin position="145"/>
        <end position="169"/>
    </location>
</feature>
<evidence type="ECO:0000256" key="3">
    <source>
        <dbReference type="ARBA" id="ARBA00022475"/>
    </source>
</evidence>
<feature type="transmembrane region" description="Helical" evidence="7">
    <location>
        <begin position="7"/>
        <end position="28"/>
    </location>
</feature>
<keyword evidence="3" id="KW-1003">Cell membrane</keyword>
<feature type="domain" description="EamA" evidence="8">
    <location>
        <begin position="150"/>
        <end position="285"/>
    </location>
</feature>
<evidence type="ECO:0000256" key="6">
    <source>
        <dbReference type="ARBA" id="ARBA00023136"/>
    </source>
</evidence>
<dbReference type="SUPFAM" id="SSF103481">
    <property type="entry name" value="Multidrug resistance efflux transporter EmrE"/>
    <property type="match status" value="2"/>
</dbReference>
<organism evidence="9 10">
    <name type="scientific">Robertmurraya mangrovi</name>
    <dbReference type="NCBI Taxonomy" id="3098077"/>
    <lineage>
        <taxon>Bacteria</taxon>
        <taxon>Bacillati</taxon>
        <taxon>Bacillota</taxon>
        <taxon>Bacilli</taxon>
        <taxon>Bacillales</taxon>
        <taxon>Bacillaceae</taxon>
        <taxon>Robertmurraya</taxon>
    </lineage>
</organism>
<dbReference type="Proteomes" id="UP001290455">
    <property type="component" value="Unassembled WGS sequence"/>
</dbReference>
<name>A0ABU5J2J8_9BACI</name>
<evidence type="ECO:0000256" key="5">
    <source>
        <dbReference type="ARBA" id="ARBA00022989"/>
    </source>
</evidence>
<dbReference type="Gene3D" id="1.10.3730.20">
    <property type="match status" value="1"/>
</dbReference>
<dbReference type="InterPro" id="IPR000620">
    <property type="entry name" value="EamA_dom"/>
</dbReference>
<accession>A0ABU5J2J8</accession>
<evidence type="ECO:0000256" key="4">
    <source>
        <dbReference type="ARBA" id="ARBA00022692"/>
    </source>
</evidence>
<dbReference type="PANTHER" id="PTHR32322:SF18">
    <property type="entry name" value="S-ADENOSYLMETHIONINE_S-ADENOSYLHOMOCYSTEINE TRANSPORTER"/>
    <property type="match status" value="1"/>
</dbReference>
<evidence type="ECO:0000256" key="2">
    <source>
        <dbReference type="ARBA" id="ARBA00007362"/>
    </source>
</evidence>
<dbReference type="EMBL" id="JAXOFX010000015">
    <property type="protein sequence ID" value="MDZ5473643.1"/>
    <property type="molecule type" value="Genomic_DNA"/>
</dbReference>
<feature type="transmembrane region" description="Helical" evidence="7">
    <location>
        <begin position="34"/>
        <end position="53"/>
    </location>
</feature>
<evidence type="ECO:0000313" key="9">
    <source>
        <dbReference type="EMBL" id="MDZ5473643.1"/>
    </source>
</evidence>